<dbReference type="GO" id="GO:0019645">
    <property type="term" value="P:anaerobic electron transport chain"/>
    <property type="evidence" value="ECO:0007669"/>
    <property type="project" value="InterPro"/>
</dbReference>
<feature type="transmembrane region" description="Helical" evidence="1">
    <location>
        <begin position="21"/>
        <end position="43"/>
    </location>
</feature>
<organism evidence="2 3">
    <name type="scientific">Parazoarcus communis</name>
    <dbReference type="NCBI Taxonomy" id="41977"/>
    <lineage>
        <taxon>Bacteria</taxon>
        <taxon>Pseudomonadati</taxon>
        <taxon>Pseudomonadota</taxon>
        <taxon>Betaproteobacteria</taxon>
        <taxon>Rhodocyclales</taxon>
        <taxon>Zoogloeaceae</taxon>
        <taxon>Parazoarcus</taxon>
    </lineage>
</organism>
<dbReference type="InterPro" id="IPR007059">
    <property type="entry name" value="DmsC"/>
</dbReference>
<name>A0A2U8GLT0_9RHOO</name>
<keyword evidence="1" id="KW-0472">Membrane</keyword>
<dbReference type="AlphaFoldDB" id="A0A2U8GLT0"/>
<dbReference type="GO" id="GO:0016020">
    <property type="term" value="C:membrane"/>
    <property type="evidence" value="ECO:0007669"/>
    <property type="project" value="InterPro"/>
</dbReference>
<sequence length="287" mass="30235">MINEKFARFGTVHQTSWDGRAAGNFICGGAGAALLAIAVLTAWPAAPDWHLLVVALALIGAGLAFVWTEIGRPWRAFNVLFHPQTSWMTREAFVAGLIAVLVFATIATGMAATAYAAALAGLLFLYCQGRILRAAKGIPAWREPSIVRLIVSTGLVEGLALLMLADLAAGTPRPGMPAALLALVALRFGAWWIYRARMLASDAPRSTRTTLGVVHRALIGGTALPMIACSAAIALPPVAGMGSAVAALLALSAGWYFKYLLITRAAQVQGYALGNKLRRGHPLAAQR</sequence>
<proteinExistence type="predicted"/>
<evidence type="ECO:0000313" key="3">
    <source>
        <dbReference type="Proteomes" id="UP000244930"/>
    </source>
</evidence>
<feature type="transmembrane region" description="Helical" evidence="1">
    <location>
        <begin position="145"/>
        <end position="164"/>
    </location>
</feature>
<protein>
    <submittedName>
        <fullName evidence="2">Phenylacetyl-CoA:acceptor oxidoreductase</fullName>
    </submittedName>
</protein>
<gene>
    <name evidence="2" type="ORF">CEW83_03755</name>
</gene>
<evidence type="ECO:0000313" key="2">
    <source>
        <dbReference type="EMBL" id="AWI74438.1"/>
    </source>
</evidence>
<feature type="transmembrane region" description="Helical" evidence="1">
    <location>
        <begin position="49"/>
        <end position="70"/>
    </location>
</feature>
<accession>A0A2U8GLT0</accession>
<feature type="transmembrane region" description="Helical" evidence="1">
    <location>
        <begin position="176"/>
        <end position="194"/>
    </location>
</feature>
<dbReference type="KEGG" id="acom:CEW83_03755"/>
<dbReference type="Gene3D" id="1.20.1630.10">
    <property type="entry name" value="Formate dehydrogenase/DMSO reductase domain"/>
    <property type="match status" value="1"/>
</dbReference>
<dbReference type="RefSeq" id="WP_108948145.1">
    <property type="nucleotide sequence ID" value="NZ_CP022187.1"/>
</dbReference>
<feature type="transmembrane region" description="Helical" evidence="1">
    <location>
        <begin position="214"/>
        <end position="235"/>
    </location>
</feature>
<feature type="transmembrane region" description="Helical" evidence="1">
    <location>
        <begin position="114"/>
        <end position="133"/>
    </location>
</feature>
<feature type="transmembrane region" description="Helical" evidence="1">
    <location>
        <begin position="241"/>
        <end position="261"/>
    </location>
</feature>
<keyword evidence="1" id="KW-0812">Transmembrane</keyword>
<feature type="transmembrane region" description="Helical" evidence="1">
    <location>
        <begin position="91"/>
        <end position="108"/>
    </location>
</feature>
<evidence type="ECO:0000256" key="1">
    <source>
        <dbReference type="SAM" id="Phobius"/>
    </source>
</evidence>
<dbReference type="Proteomes" id="UP000244930">
    <property type="component" value="Chromosome"/>
</dbReference>
<keyword evidence="3" id="KW-1185">Reference proteome</keyword>
<dbReference type="EMBL" id="CP022187">
    <property type="protein sequence ID" value="AWI74438.1"/>
    <property type="molecule type" value="Genomic_DNA"/>
</dbReference>
<reference evidence="2 3" key="1">
    <citation type="submission" date="2017-06" db="EMBL/GenBank/DDBJ databases">
        <title>Azoarcus.</title>
        <authorList>
            <person name="Woo J.-H."/>
            <person name="Kim H.-S."/>
        </authorList>
    </citation>
    <scope>NUCLEOTIDE SEQUENCE [LARGE SCALE GENOMIC DNA]</scope>
    <source>
        <strain evidence="2 3">TSPY31</strain>
    </source>
</reference>
<keyword evidence="1" id="KW-1133">Transmembrane helix</keyword>
<dbReference type="Pfam" id="PF04976">
    <property type="entry name" value="DmsC"/>
    <property type="match status" value="1"/>
</dbReference>